<accession>F2NDZ3</accession>
<dbReference type="Pfam" id="PF03886">
    <property type="entry name" value="ABC_trans_aux"/>
    <property type="match status" value="1"/>
</dbReference>
<evidence type="ECO:0000259" key="1">
    <source>
        <dbReference type="Pfam" id="PF03886"/>
    </source>
</evidence>
<dbReference type="Proteomes" id="UP000000483">
    <property type="component" value="Chromosome"/>
</dbReference>
<dbReference type="eggNOG" id="COG3218">
    <property type="taxonomic scope" value="Bacteria"/>
</dbReference>
<feature type="domain" description="ABC-type transport auxiliary lipoprotein component" evidence="1">
    <location>
        <begin position="39"/>
        <end position="203"/>
    </location>
</feature>
<dbReference type="Gene3D" id="3.40.50.10610">
    <property type="entry name" value="ABC-type transport auxiliary lipoprotein component"/>
    <property type="match status" value="1"/>
</dbReference>
<proteinExistence type="predicted"/>
<evidence type="ECO:0000313" key="2">
    <source>
        <dbReference type="EMBL" id="AEB10561.1"/>
    </source>
</evidence>
<keyword evidence="3" id="KW-1185">Reference proteome</keyword>
<dbReference type="EMBL" id="CP002629">
    <property type="protein sequence ID" value="AEB10561.1"/>
    <property type="molecule type" value="Genomic_DNA"/>
</dbReference>
<dbReference type="OrthoDB" id="5470593at2"/>
<gene>
    <name evidence="2" type="ordered locus">Desac_2748</name>
</gene>
<sequence>MQRISNLFNRQLAAATAAVIMMTLTAIGCGKPPVTLNRYLLEYPSPVSGSRPTLPDSIRVELFAAVQSLTTTAMIYRPKPYEASSYAYNRWQVSPSHLVTDYLLRDLRNSGLFQGVFGYQQSGGVSRFKLEGAVQEFAEVDAPDGWKAVLAISINLLDTNQEEITRRVIMQQNYCSEESMPDQTPLGLAGGMSRAMERISAQVIADVYQAASRAGR</sequence>
<dbReference type="RefSeq" id="WP_013707670.1">
    <property type="nucleotide sequence ID" value="NC_015388.1"/>
</dbReference>
<dbReference type="SUPFAM" id="SSF159594">
    <property type="entry name" value="XCC0632-like"/>
    <property type="match status" value="1"/>
</dbReference>
<dbReference type="STRING" id="880072.Desac_2748"/>
<dbReference type="KEGG" id="dao:Desac_2748"/>
<organism evidence="2 3">
    <name type="scientific">Desulfobacca acetoxidans (strain ATCC 700848 / DSM 11109 / ASRB2)</name>
    <dbReference type="NCBI Taxonomy" id="880072"/>
    <lineage>
        <taxon>Bacteria</taxon>
        <taxon>Pseudomonadati</taxon>
        <taxon>Thermodesulfobacteriota</taxon>
        <taxon>Desulfobaccia</taxon>
        <taxon>Desulfobaccales</taxon>
        <taxon>Desulfobaccaceae</taxon>
        <taxon>Desulfobacca</taxon>
    </lineage>
</organism>
<protein>
    <recommendedName>
        <fullName evidence="1">ABC-type transport auxiliary lipoprotein component domain-containing protein</fullName>
    </recommendedName>
</protein>
<name>F2NDZ3_DESAR</name>
<dbReference type="InterPro" id="IPR005586">
    <property type="entry name" value="ABC_trans_aux"/>
</dbReference>
<dbReference type="HOGENOM" id="CLU_111498_0_0_7"/>
<evidence type="ECO:0000313" key="3">
    <source>
        <dbReference type="Proteomes" id="UP000000483"/>
    </source>
</evidence>
<dbReference type="AlphaFoldDB" id="F2NDZ3"/>
<reference evidence="3" key="2">
    <citation type="submission" date="2011-03" db="EMBL/GenBank/DDBJ databases">
        <title>The complete genome of Desulfobacca acetoxidans DSM 11109.</title>
        <authorList>
            <consortium name="US DOE Joint Genome Institute (JGI-PGF)"/>
            <person name="Lucas S."/>
            <person name="Copeland A."/>
            <person name="Lapidus A."/>
            <person name="Bruce D."/>
            <person name="Goodwin L."/>
            <person name="Pitluck S."/>
            <person name="Peters L."/>
            <person name="Kyrpides N."/>
            <person name="Mavromatis K."/>
            <person name="Ivanova N."/>
            <person name="Ovchinnikova G."/>
            <person name="Teshima H."/>
            <person name="Detter J.C."/>
            <person name="Han C."/>
            <person name="Land M."/>
            <person name="Hauser L."/>
            <person name="Markowitz V."/>
            <person name="Cheng J.-F."/>
            <person name="Hugenholtz P."/>
            <person name="Woyke T."/>
            <person name="Wu D."/>
            <person name="Spring S."/>
            <person name="Schueler E."/>
            <person name="Brambilla E."/>
            <person name="Klenk H.-P."/>
            <person name="Eisen J.A."/>
        </authorList>
    </citation>
    <scope>NUCLEOTIDE SEQUENCE [LARGE SCALE GENOMIC DNA]</scope>
    <source>
        <strain evidence="3">ATCC 700848 / DSM 11109 / ASRB2</strain>
    </source>
</reference>
<dbReference type="PROSITE" id="PS51257">
    <property type="entry name" value="PROKAR_LIPOPROTEIN"/>
    <property type="match status" value="1"/>
</dbReference>
<reference evidence="2 3" key="1">
    <citation type="journal article" date="2011" name="Stand. Genomic Sci.">
        <title>Complete genome sequence of the acetate-degrading sulfate reducer Desulfobacca acetoxidans type strain (ASRB2).</title>
        <authorList>
            <person name="Goker M."/>
            <person name="Teshima H."/>
            <person name="Lapidus A."/>
            <person name="Nolan M."/>
            <person name="Lucas S."/>
            <person name="Hammon N."/>
            <person name="Deshpande S."/>
            <person name="Cheng J.F."/>
            <person name="Tapia R."/>
            <person name="Han C."/>
            <person name="Goodwin L."/>
            <person name="Pitluck S."/>
            <person name="Huntemann M."/>
            <person name="Liolios K."/>
            <person name="Ivanova N."/>
            <person name="Pagani I."/>
            <person name="Mavromatis K."/>
            <person name="Ovchinikova G."/>
            <person name="Pati A."/>
            <person name="Chen A."/>
            <person name="Palaniappan K."/>
            <person name="Land M."/>
            <person name="Hauser L."/>
            <person name="Brambilla E.M."/>
            <person name="Rohde M."/>
            <person name="Spring S."/>
            <person name="Detter J.C."/>
            <person name="Woyke T."/>
            <person name="Bristow J."/>
            <person name="Eisen J.A."/>
            <person name="Markowitz V."/>
            <person name="Hugenholtz P."/>
            <person name="Kyrpides N.C."/>
            <person name="Klenk H.P."/>
        </authorList>
    </citation>
    <scope>NUCLEOTIDE SEQUENCE [LARGE SCALE GENOMIC DNA]</scope>
    <source>
        <strain evidence="3">ATCC 700848 / DSM 11109 / ASRB2</strain>
    </source>
</reference>